<proteinExistence type="predicted"/>
<evidence type="ECO:0000313" key="1">
    <source>
        <dbReference type="EMBL" id="MEP1061932.1"/>
    </source>
</evidence>
<dbReference type="Proteomes" id="UP001476950">
    <property type="component" value="Unassembled WGS sequence"/>
</dbReference>
<evidence type="ECO:0000313" key="2">
    <source>
        <dbReference type="Proteomes" id="UP001476950"/>
    </source>
</evidence>
<dbReference type="EMBL" id="JAMPLM010000048">
    <property type="protein sequence ID" value="MEP1061932.1"/>
    <property type="molecule type" value="Genomic_DNA"/>
</dbReference>
<accession>A0ABV0KRS4</accession>
<comment type="caution">
    <text evidence="1">The sequence shown here is derived from an EMBL/GenBank/DDBJ whole genome shotgun (WGS) entry which is preliminary data.</text>
</comment>
<evidence type="ECO:0008006" key="3">
    <source>
        <dbReference type="Google" id="ProtNLM"/>
    </source>
</evidence>
<sequence>MKLTALKAKTYETWQTLHTVAEAFAQVSTPQYDQVFKQEVRSYGDLRYKATWERAFTALLAKLLYDYNDDNRTLILLHFLEYPQAEGHSYLRPLLLEQFLMFPYGFDCLIQGLQAIAQYGTASYSTSVFDLSTFAHEFHTAAVRAGRTAELTATGTPLLVPSAA</sequence>
<gene>
    <name evidence="1" type="ORF">NDI38_26515</name>
</gene>
<reference evidence="1 2" key="1">
    <citation type="submission" date="2022-04" db="EMBL/GenBank/DDBJ databases">
        <title>Positive selection, recombination, and allopatry shape intraspecific diversity of widespread and dominant cyanobacteria.</title>
        <authorList>
            <person name="Wei J."/>
            <person name="Shu W."/>
            <person name="Hu C."/>
        </authorList>
    </citation>
    <scope>NUCLEOTIDE SEQUENCE [LARGE SCALE GENOMIC DNA]</scope>
    <source>
        <strain evidence="1 2">AS-A4</strain>
    </source>
</reference>
<name>A0ABV0KRS4_9CYAN</name>
<organism evidence="1 2">
    <name type="scientific">Stenomitos frigidus AS-A4</name>
    <dbReference type="NCBI Taxonomy" id="2933935"/>
    <lineage>
        <taxon>Bacteria</taxon>
        <taxon>Bacillati</taxon>
        <taxon>Cyanobacteriota</taxon>
        <taxon>Cyanophyceae</taxon>
        <taxon>Leptolyngbyales</taxon>
        <taxon>Leptolyngbyaceae</taxon>
        <taxon>Stenomitos</taxon>
    </lineage>
</organism>
<keyword evidence="2" id="KW-1185">Reference proteome</keyword>
<protein>
    <recommendedName>
        <fullName evidence="3">Phycobilisome protein</fullName>
    </recommendedName>
</protein>
<dbReference type="RefSeq" id="WP_190455475.1">
    <property type="nucleotide sequence ID" value="NZ_JAMPLM010000048.1"/>
</dbReference>